<dbReference type="GO" id="GO:0005524">
    <property type="term" value="F:ATP binding"/>
    <property type="evidence" value="ECO:0007669"/>
    <property type="project" value="InterPro"/>
</dbReference>
<accession>A0A8H8CEY4</accession>
<dbReference type="PROSITE" id="PS00109">
    <property type="entry name" value="PROTEIN_KINASE_TYR"/>
    <property type="match status" value="1"/>
</dbReference>
<feature type="domain" description="Protein kinase" evidence="1">
    <location>
        <begin position="95"/>
        <end position="344"/>
    </location>
</feature>
<comment type="caution">
    <text evidence="2">The sequence shown here is derived from an EMBL/GenBank/DDBJ whole genome shotgun (WGS) entry which is preliminary data.</text>
</comment>
<name>A0A8H8CEY4_PSICU</name>
<dbReference type="GO" id="GO:0044773">
    <property type="term" value="P:mitotic DNA damage checkpoint signaling"/>
    <property type="evidence" value="ECO:0007669"/>
    <property type="project" value="TreeGrafter"/>
</dbReference>
<dbReference type="GO" id="GO:0004674">
    <property type="term" value="F:protein serine/threonine kinase activity"/>
    <property type="evidence" value="ECO:0007669"/>
    <property type="project" value="TreeGrafter"/>
</dbReference>
<dbReference type="InterPro" id="IPR008266">
    <property type="entry name" value="Tyr_kinase_AS"/>
</dbReference>
<dbReference type="AlphaFoldDB" id="A0A8H8CEY4"/>
<reference evidence="2" key="1">
    <citation type="submission" date="2021-02" db="EMBL/GenBank/DDBJ databases">
        <title>Psilocybe cubensis genome.</title>
        <authorList>
            <person name="Mckernan K.J."/>
            <person name="Crawford S."/>
            <person name="Trippe A."/>
            <person name="Kane L.T."/>
            <person name="Mclaughlin S."/>
        </authorList>
    </citation>
    <scope>NUCLEOTIDE SEQUENCE [LARGE SCALE GENOMIC DNA]</scope>
    <source>
        <strain evidence="2">MGC-MH-2018</strain>
    </source>
</reference>
<dbReference type="PANTHER" id="PTHR44167">
    <property type="entry name" value="OVARIAN-SPECIFIC SERINE/THREONINE-PROTEIN KINASE LOK-RELATED"/>
    <property type="match status" value="1"/>
</dbReference>
<dbReference type="SMART" id="SM00220">
    <property type="entry name" value="S_TKc"/>
    <property type="match status" value="1"/>
</dbReference>
<dbReference type="GO" id="GO:0005634">
    <property type="term" value="C:nucleus"/>
    <property type="evidence" value="ECO:0007669"/>
    <property type="project" value="TreeGrafter"/>
</dbReference>
<organism evidence="2">
    <name type="scientific">Psilocybe cubensis</name>
    <name type="common">Psychedelic mushroom</name>
    <name type="synonym">Stropharia cubensis</name>
    <dbReference type="NCBI Taxonomy" id="181762"/>
    <lineage>
        <taxon>Eukaryota</taxon>
        <taxon>Fungi</taxon>
        <taxon>Dikarya</taxon>
        <taxon>Basidiomycota</taxon>
        <taxon>Agaricomycotina</taxon>
        <taxon>Agaricomycetes</taxon>
        <taxon>Agaricomycetidae</taxon>
        <taxon>Agaricales</taxon>
        <taxon>Agaricineae</taxon>
        <taxon>Strophariaceae</taxon>
        <taxon>Psilocybe</taxon>
    </lineage>
</organism>
<evidence type="ECO:0000259" key="1">
    <source>
        <dbReference type="SMART" id="SM00220"/>
    </source>
</evidence>
<dbReference type="InterPro" id="IPR011009">
    <property type="entry name" value="Kinase-like_dom_sf"/>
</dbReference>
<dbReference type="PANTHER" id="PTHR44167:SF30">
    <property type="entry name" value="PHOSPHORYLASE KINASE"/>
    <property type="match status" value="1"/>
</dbReference>
<dbReference type="SUPFAM" id="SSF56112">
    <property type="entry name" value="Protein kinase-like (PK-like)"/>
    <property type="match status" value="1"/>
</dbReference>
<dbReference type="InterPro" id="IPR000719">
    <property type="entry name" value="Prot_kinase_dom"/>
</dbReference>
<dbReference type="OrthoDB" id="2722301at2759"/>
<evidence type="ECO:0000313" key="2">
    <source>
        <dbReference type="EMBL" id="KAG5163727.1"/>
    </source>
</evidence>
<dbReference type="Gene3D" id="1.10.510.10">
    <property type="entry name" value="Transferase(Phosphotransferase) domain 1"/>
    <property type="match status" value="1"/>
</dbReference>
<dbReference type="EMBL" id="JAFIQS010000014">
    <property type="protein sequence ID" value="KAG5163727.1"/>
    <property type="molecule type" value="Genomic_DNA"/>
</dbReference>
<protein>
    <recommendedName>
        <fullName evidence="1">Protein kinase domain-containing protein</fullName>
    </recommendedName>
</protein>
<sequence length="444" mass="51484">MESPPLKVTFSFKAGQGGSGDPERREFWDSPDTIEWFKLRGYTLYQRGYATYSTGATLPTDSSYPVFPPESDSEFVDVEYPYSSYDVRVNVWEGFPPQPPLGACETTGKVVFAQDTHKRHVAIKIVHADTDEYRVLRFLNQQNLEVLKKSCILPVLELLPNDGFWFAVMPRWGPDLFRPSFTYMFEIIEIMHSCLKGLSYLHEHNIVHGDIRFENVLLSHFSNMSNEDFNDINVWCKERRENRVIRYALCDYDLSIMFPPTANKTECRLPHYESWGTFNLSYDTAGGEYDYDPFALDVGGLGVQFAQNFGLAAAKIHFLAPLIDKMTTWDISQRFTASEALIFFEERLAEVPEEELRDYIGAISPHKAYLEWDIWARVPAEVAEDWKSYRTPPIPWHLQTFRFLDRHLSRLNPYILPKTRFYLSCLASVFKTVYSFVFSSKIAI</sequence>
<proteinExistence type="predicted"/>
<dbReference type="Gene3D" id="3.30.200.20">
    <property type="entry name" value="Phosphorylase Kinase, domain 1"/>
    <property type="match status" value="1"/>
</dbReference>
<gene>
    <name evidence="2" type="ORF">JR316_011516</name>
</gene>